<dbReference type="OMA" id="DKHKWNV"/>
<evidence type="ECO:0000256" key="8">
    <source>
        <dbReference type="ARBA" id="ARBA00023085"/>
    </source>
</evidence>
<dbReference type="CDD" id="cd15798">
    <property type="entry name" value="PMEI-like_3"/>
    <property type="match status" value="1"/>
</dbReference>
<dbReference type="Pfam" id="PF04043">
    <property type="entry name" value="PMEI"/>
    <property type="match status" value="1"/>
</dbReference>
<keyword evidence="15" id="KW-0812">Transmembrane</keyword>
<protein>
    <recommendedName>
        <fullName evidence="5 14">Pectinesterase</fullName>
        <ecNumber evidence="5 14">3.1.1.11</ecNumber>
    </recommendedName>
</protein>
<dbReference type="GO" id="GO:0030599">
    <property type="term" value="F:pectinesterase activity"/>
    <property type="evidence" value="ECO:0000318"/>
    <property type="project" value="GO_Central"/>
</dbReference>
<evidence type="ECO:0000259" key="16">
    <source>
        <dbReference type="SMART" id="SM00856"/>
    </source>
</evidence>
<evidence type="ECO:0000256" key="7">
    <source>
        <dbReference type="ARBA" id="ARBA00022801"/>
    </source>
</evidence>
<comment type="function">
    <text evidence="12">Acts in the modification of cell walls via demethylesterification of cell wall pectin.</text>
</comment>
<comment type="similarity">
    <text evidence="4">In the C-terminal section; belongs to the pectinesterase family.</text>
</comment>
<dbReference type="SUPFAM" id="SSF51126">
    <property type="entry name" value="Pectin lyase-like"/>
    <property type="match status" value="1"/>
</dbReference>
<feature type="active site" evidence="13">
    <location>
        <position position="417"/>
    </location>
</feature>
<evidence type="ECO:0000256" key="10">
    <source>
        <dbReference type="ARBA" id="ARBA00023180"/>
    </source>
</evidence>
<dbReference type="EMBL" id="CM002924">
    <property type="protein sequence ID" value="KGN58475.1"/>
    <property type="molecule type" value="Genomic_DNA"/>
</dbReference>
<evidence type="ECO:0000256" key="15">
    <source>
        <dbReference type="SAM" id="Phobius"/>
    </source>
</evidence>
<dbReference type="Gene3D" id="1.20.140.40">
    <property type="entry name" value="Invertase/pectin methylesterase inhibitor family protein"/>
    <property type="match status" value="1"/>
</dbReference>
<dbReference type="OrthoDB" id="2019149at2759"/>
<name>A0A0A0L956_CUCSA</name>
<dbReference type="UniPathway" id="UPA00545">
    <property type="reaction ID" value="UER00823"/>
</dbReference>
<evidence type="ECO:0000313" key="17">
    <source>
        <dbReference type="EMBL" id="KGN58475.1"/>
    </source>
</evidence>
<feature type="domain" description="Pectinesterase inhibitor" evidence="16">
    <location>
        <begin position="72"/>
        <end position="226"/>
    </location>
</feature>
<reference evidence="17 18" key="2">
    <citation type="journal article" date="2009" name="PLoS ONE">
        <title>An integrated genetic and cytogenetic map of the cucumber genome.</title>
        <authorList>
            <person name="Ren Y."/>
            <person name="Zhang Z."/>
            <person name="Liu J."/>
            <person name="Staub J.E."/>
            <person name="Han Y."/>
            <person name="Cheng Z."/>
            <person name="Li X."/>
            <person name="Lu J."/>
            <person name="Miao H."/>
            <person name="Kang H."/>
            <person name="Xie B."/>
            <person name="Gu X."/>
            <person name="Wang X."/>
            <person name="Du Y."/>
            <person name="Jin W."/>
            <person name="Huang S."/>
        </authorList>
    </citation>
    <scope>NUCLEOTIDE SEQUENCE [LARGE SCALE GENOMIC DNA]</scope>
    <source>
        <strain evidence="18">cv. 9930</strain>
    </source>
</reference>
<accession>A0A0A0L956</accession>
<dbReference type="AlphaFoldDB" id="A0A0A0L956"/>
<dbReference type="PANTHER" id="PTHR31707">
    <property type="entry name" value="PECTINESTERASE"/>
    <property type="match status" value="1"/>
</dbReference>
<dbReference type="SMART" id="SM00856">
    <property type="entry name" value="PMEI"/>
    <property type="match status" value="1"/>
</dbReference>
<dbReference type="InterPro" id="IPR006501">
    <property type="entry name" value="Pectinesterase_inhib_dom"/>
</dbReference>
<evidence type="ECO:0000256" key="3">
    <source>
        <dbReference type="ARBA" id="ARBA00006027"/>
    </source>
</evidence>
<keyword evidence="15" id="KW-0472">Membrane</keyword>
<comment type="pathway">
    <text evidence="2 14">Glycan metabolism; pectin degradation; 2-dehydro-3-deoxy-D-gluconate from pectin: step 1/5.</text>
</comment>
<evidence type="ECO:0000256" key="12">
    <source>
        <dbReference type="ARBA" id="ARBA00057335"/>
    </source>
</evidence>
<evidence type="ECO:0000256" key="14">
    <source>
        <dbReference type="RuleBase" id="RU000589"/>
    </source>
</evidence>
<reference evidence="17 18" key="4">
    <citation type="journal article" date="2011" name="BMC Genomics">
        <title>RNA-Seq improves annotation of protein-coding genes in the cucumber genome.</title>
        <authorList>
            <person name="Li Z."/>
            <person name="Zhang Z."/>
            <person name="Yan P."/>
            <person name="Huang S."/>
            <person name="Fei Z."/>
            <person name="Lin K."/>
        </authorList>
    </citation>
    <scope>NUCLEOTIDE SEQUENCE [LARGE SCALE GENOMIC DNA]</scope>
    <source>
        <strain evidence="18">cv. 9930</strain>
    </source>
</reference>
<dbReference type="InterPro" id="IPR035513">
    <property type="entry name" value="Invertase/methylesterase_inhib"/>
</dbReference>
<evidence type="ECO:0000256" key="6">
    <source>
        <dbReference type="ARBA" id="ARBA00022512"/>
    </source>
</evidence>
<reference evidence="17 18" key="1">
    <citation type="journal article" date="2009" name="Nat. Genet.">
        <title>The genome of the cucumber, Cucumis sativus L.</title>
        <authorList>
            <person name="Huang S."/>
            <person name="Li R."/>
            <person name="Zhang Z."/>
            <person name="Li L."/>
            <person name="Gu X."/>
            <person name="Fan W."/>
            <person name="Lucas W.J."/>
            <person name="Wang X."/>
            <person name="Xie B."/>
            <person name="Ni P."/>
            <person name="Ren Y."/>
            <person name="Zhu H."/>
            <person name="Li J."/>
            <person name="Lin K."/>
            <person name="Jin W."/>
            <person name="Fei Z."/>
            <person name="Li G."/>
            <person name="Staub J."/>
            <person name="Kilian A."/>
            <person name="van der Vossen E.A."/>
            <person name="Wu Y."/>
            <person name="Guo J."/>
            <person name="He J."/>
            <person name="Jia Z."/>
            <person name="Ren Y."/>
            <person name="Tian G."/>
            <person name="Lu Y."/>
            <person name="Ruan J."/>
            <person name="Qian W."/>
            <person name="Wang M."/>
            <person name="Huang Q."/>
            <person name="Li B."/>
            <person name="Xuan Z."/>
            <person name="Cao J."/>
            <person name="Asan"/>
            <person name="Wu Z."/>
            <person name="Zhang J."/>
            <person name="Cai Q."/>
            <person name="Bai Y."/>
            <person name="Zhao B."/>
            <person name="Han Y."/>
            <person name="Li Y."/>
            <person name="Li X."/>
            <person name="Wang S."/>
            <person name="Shi Q."/>
            <person name="Liu S."/>
            <person name="Cho W.K."/>
            <person name="Kim J.Y."/>
            <person name="Xu Y."/>
            <person name="Heller-Uszynska K."/>
            <person name="Miao H."/>
            <person name="Cheng Z."/>
            <person name="Zhang S."/>
            <person name="Wu J."/>
            <person name="Yang Y."/>
            <person name="Kang H."/>
            <person name="Li M."/>
            <person name="Liang H."/>
            <person name="Ren X."/>
            <person name="Shi Z."/>
            <person name="Wen M."/>
            <person name="Jian M."/>
            <person name="Yang H."/>
            <person name="Zhang G."/>
            <person name="Yang Z."/>
            <person name="Chen R."/>
            <person name="Liu S."/>
            <person name="Li J."/>
            <person name="Ma L."/>
            <person name="Liu H."/>
            <person name="Zhou Y."/>
            <person name="Zhao J."/>
            <person name="Fang X."/>
            <person name="Li G."/>
            <person name="Fang L."/>
            <person name="Li Y."/>
            <person name="Liu D."/>
            <person name="Zheng H."/>
            <person name="Zhang Y."/>
            <person name="Qin N."/>
            <person name="Li Z."/>
            <person name="Yang G."/>
            <person name="Yang S."/>
            <person name="Bolund L."/>
            <person name="Kristiansen K."/>
            <person name="Zheng H."/>
            <person name="Li S."/>
            <person name="Zhang X."/>
            <person name="Yang H."/>
            <person name="Wang J."/>
            <person name="Sun R."/>
            <person name="Zhang B."/>
            <person name="Jiang S."/>
            <person name="Wang J."/>
            <person name="Du Y."/>
            <person name="Li S."/>
        </authorList>
    </citation>
    <scope>NUCLEOTIDE SEQUENCE [LARGE SCALE GENOMIC DNA]</scope>
    <source>
        <strain evidence="18">cv. 9930</strain>
    </source>
</reference>
<evidence type="ECO:0000313" key="18">
    <source>
        <dbReference type="Proteomes" id="UP000029981"/>
    </source>
</evidence>
<dbReference type="GO" id="GO:0042545">
    <property type="term" value="P:cell wall modification"/>
    <property type="evidence" value="ECO:0007669"/>
    <property type="project" value="UniProtKB-UniRule"/>
</dbReference>
<dbReference type="Proteomes" id="UP000029981">
    <property type="component" value="Chromosome 3"/>
</dbReference>
<evidence type="ECO:0000256" key="2">
    <source>
        <dbReference type="ARBA" id="ARBA00005184"/>
    </source>
</evidence>
<keyword evidence="6" id="KW-0134">Cell wall</keyword>
<dbReference type="InterPro" id="IPR000070">
    <property type="entry name" value="Pectinesterase_cat"/>
</dbReference>
<keyword evidence="18" id="KW-1185">Reference proteome</keyword>
<evidence type="ECO:0000256" key="9">
    <source>
        <dbReference type="ARBA" id="ARBA00023157"/>
    </source>
</evidence>
<dbReference type="Pfam" id="PF01095">
    <property type="entry name" value="Pectinesterase"/>
    <property type="match status" value="1"/>
</dbReference>
<reference evidence="17 18" key="3">
    <citation type="journal article" date="2010" name="BMC Genomics">
        <title>Transcriptome sequencing and comparative analysis of cucumber flowers with different sex types.</title>
        <authorList>
            <person name="Guo S."/>
            <person name="Zheng Y."/>
            <person name="Joung J.G."/>
            <person name="Liu S."/>
            <person name="Zhang Z."/>
            <person name="Crasta O.R."/>
            <person name="Sobral B.W."/>
            <person name="Xu Y."/>
            <person name="Huang S."/>
            <person name="Fei Z."/>
        </authorList>
    </citation>
    <scope>NUCLEOTIDE SEQUENCE [LARGE SCALE GENOMIC DNA]</scope>
    <source>
        <strain evidence="18">cv. 9930</strain>
    </source>
</reference>
<dbReference type="InterPro" id="IPR033131">
    <property type="entry name" value="Pectinesterase_Asp_AS"/>
</dbReference>
<keyword evidence="7 14" id="KW-0378">Hydrolase</keyword>
<dbReference type="Gramene" id="KGN58475">
    <property type="protein sequence ID" value="KGN58475"/>
    <property type="gene ID" value="Csa_3G646620"/>
</dbReference>
<dbReference type="eggNOG" id="ENOG502RA2Q">
    <property type="taxonomic scope" value="Eukaryota"/>
</dbReference>
<feature type="transmembrane region" description="Helical" evidence="15">
    <location>
        <begin position="29"/>
        <end position="52"/>
    </location>
</feature>
<evidence type="ECO:0000256" key="5">
    <source>
        <dbReference type="ARBA" id="ARBA00013229"/>
    </source>
</evidence>
<dbReference type="InterPro" id="IPR012334">
    <property type="entry name" value="Pectin_lyas_fold"/>
</dbReference>
<dbReference type="GO" id="GO:0045490">
    <property type="term" value="P:pectin catabolic process"/>
    <property type="evidence" value="ECO:0007669"/>
    <property type="project" value="UniProtKB-UniRule"/>
</dbReference>
<keyword evidence="10" id="KW-0325">Glycoprotein</keyword>
<keyword evidence="8 14" id="KW-0063">Aspartyl esterase</keyword>
<comment type="similarity">
    <text evidence="3">In the N-terminal section; belongs to the PMEI family.</text>
</comment>
<dbReference type="InterPro" id="IPR011050">
    <property type="entry name" value="Pectin_lyase_fold/virulence"/>
</dbReference>
<evidence type="ECO:0000256" key="1">
    <source>
        <dbReference type="ARBA" id="ARBA00004191"/>
    </source>
</evidence>
<comment type="subcellular location">
    <subcellularLocation>
        <location evidence="1">Secreted</location>
        <location evidence="1">Cell wall</location>
    </subcellularLocation>
</comment>
<dbReference type="SUPFAM" id="SSF101148">
    <property type="entry name" value="Plant invertase/pectin methylesterase inhibitor"/>
    <property type="match status" value="1"/>
</dbReference>
<dbReference type="NCBIfam" id="TIGR01614">
    <property type="entry name" value="PME_inhib"/>
    <property type="match status" value="1"/>
</dbReference>
<proteinExistence type="inferred from homology"/>
<keyword evidence="6" id="KW-0964">Secreted</keyword>
<dbReference type="EC" id="3.1.1.11" evidence="5 14"/>
<evidence type="ECO:0000256" key="11">
    <source>
        <dbReference type="ARBA" id="ARBA00047928"/>
    </source>
</evidence>
<dbReference type="Gene3D" id="2.160.20.10">
    <property type="entry name" value="Single-stranded right-handed beta-helix, Pectin lyase-like"/>
    <property type="match status" value="1"/>
</dbReference>
<dbReference type="STRING" id="3659.A0A0A0L956"/>
<comment type="catalytic activity">
    <reaction evidence="11 14">
        <text>[(1-&gt;4)-alpha-D-galacturonosyl methyl ester](n) + n H2O = [(1-&gt;4)-alpha-D-galacturonosyl](n) + n methanol + n H(+)</text>
        <dbReference type="Rhea" id="RHEA:22380"/>
        <dbReference type="Rhea" id="RHEA-COMP:14570"/>
        <dbReference type="Rhea" id="RHEA-COMP:14573"/>
        <dbReference type="ChEBI" id="CHEBI:15377"/>
        <dbReference type="ChEBI" id="CHEBI:15378"/>
        <dbReference type="ChEBI" id="CHEBI:17790"/>
        <dbReference type="ChEBI" id="CHEBI:140522"/>
        <dbReference type="ChEBI" id="CHEBI:140523"/>
        <dbReference type="EC" id="3.1.1.11"/>
    </reaction>
</comment>
<dbReference type="KEGG" id="csv:101207508"/>
<dbReference type="FunFam" id="1.20.140.40:FF:000001">
    <property type="entry name" value="Pectinesterase"/>
    <property type="match status" value="1"/>
</dbReference>
<evidence type="ECO:0000256" key="4">
    <source>
        <dbReference type="ARBA" id="ARBA00007786"/>
    </source>
</evidence>
<evidence type="ECO:0000256" key="13">
    <source>
        <dbReference type="PROSITE-ProRule" id="PRU10040"/>
    </source>
</evidence>
<sequence length="576" mass="63496">MDTVKSFKGYGKVDELEQQAFRQKTRRRLIIIFISLLLLIALLVGAVVGIVVHKRNSSSSSTTTSPPPTELTPPASLKTLCSVTQYPSSCQSSLQNSNTTDPVFLFKLSLRVATDSLSKLSDYTSNFNSTTGDPKVEAAIKICRSVFEDAIDTLNDTVSSMEVDRHSEKFLSPSRIEDLKTWLSTTITDQETCLDALRDLNQTTVLQDLQTAMANSTEFTSNSLAIVTKILGLLADFNIPIHRKLMGLPEWVSSGDRRLLQENNVTAHVTVSKDGKGQYTTIQDAVAAVPKKSKERFIIHVKEGIYEENVILDKSKWNVMMYGDGRTKTIVSGHLNFIDGTPTFSTATFAVAGKGFIGKDMGFINTAGPAKHQAVAFRSGSDLSVMSGCSFDGYQDTLYAHSNRQFYRDCDITGTIDFIFGNAAVVFQNCNIRPRQPLPNQFNTITAQGKKDINQNSGISIQKCTFSAYNDSLNAPTYLGRPWKEFSTTVIMRSEIGGFLNPVGWKEWVSGQDPPSSIFYGEYQNSGPGSNVDKRVRWAGYKPSLTDSEAGRFTVGTFLNGEDWLPATNVNFDTSL</sequence>
<organism evidence="17 18">
    <name type="scientific">Cucumis sativus</name>
    <name type="common">Cucumber</name>
    <dbReference type="NCBI Taxonomy" id="3659"/>
    <lineage>
        <taxon>Eukaryota</taxon>
        <taxon>Viridiplantae</taxon>
        <taxon>Streptophyta</taxon>
        <taxon>Embryophyta</taxon>
        <taxon>Tracheophyta</taxon>
        <taxon>Spermatophyta</taxon>
        <taxon>Magnoliopsida</taxon>
        <taxon>eudicotyledons</taxon>
        <taxon>Gunneridae</taxon>
        <taxon>Pentapetalae</taxon>
        <taxon>rosids</taxon>
        <taxon>fabids</taxon>
        <taxon>Cucurbitales</taxon>
        <taxon>Cucurbitaceae</taxon>
        <taxon>Benincaseae</taxon>
        <taxon>Cucumis</taxon>
    </lineage>
</organism>
<keyword evidence="9" id="KW-1015">Disulfide bond</keyword>
<gene>
    <name evidence="17" type="ORF">Csa_3G646620</name>
</gene>
<dbReference type="GO" id="GO:0046910">
    <property type="term" value="F:pectinesterase inhibitor activity"/>
    <property type="evidence" value="ECO:0000318"/>
    <property type="project" value="GO_Central"/>
</dbReference>
<dbReference type="FunFam" id="2.160.20.10:FF:000001">
    <property type="entry name" value="Pectinesterase"/>
    <property type="match status" value="1"/>
</dbReference>
<dbReference type="PROSITE" id="PS00503">
    <property type="entry name" value="PECTINESTERASE_2"/>
    <property type="match status" value="1"/>
</dbReference>
<keyword evidence="15" id="KW-1133">Transmembrane helix</keyword>